<proteinExistence type="inferred from homology"/>
<dbReference type="InterPro" id="IPR036250">
    <property type="entry name" value="AcylCo_DH-like_C"/>
</dbReference>
<dbReference type="Pfam" id="PF00441">
    <property type="entry name" value="Acyl-CoA_dh_1"/>
    <property type="match status" value="1"/>
</dbReference>
<dbReference type="InterPro" id="IPR009075">
    <property type="entry name" value="AcylCo_DH/oxidase_C"/>
</dbReference>
<feature type="domain" description="Acyl-CoA dehydrogenase/oxidase N-terminal" evidence="9">
    <location>
        <begin position="31"/>
        <end position="104"/>
    </location>
</feature>
<dbReference type="SUPFAM" id="SSF47203">
    <property type="entry name" value="Acyl-CoA dehydrogenase C-terminal domain-like"/>
    <property type="match status" value="1"/>
</dbReference>
<dbReference type="SUPFAM" id="SSF56645">
    <property type="entry name" value="Acyl-CoA dehydrogenase NM domain-like"/>
    <property type="match status" value="1"/>
</dbReference>
<evidence type="ECO:0000259" key="7">
    <source>
        <dbReference type="Pfam" id="PF00441"/>
    </source>
</evidence>
<evidence type="ECO:0000256" key="6">
    <source>
        <dbReference type="RuleBase" id="RU362125"/>
    </source>
</evidence>
<dbReference type="Pfam" id="PF02770">
    <property type="entry name" value="Acyl-CoA_dh_M"/>
    <property type="match status" value="1"/>
</dbReference>
<dbReference type="InterPro" id="IPR013786">
    <property type="entry name" value="AcylCoA_DH/ox_N"/>
</dbReference>
<keyword evidence="11" id="KW-1185">Reference proteome</keyword>
<dbReference type="CDD" id="cd00567">
    <property type="entry name" value="ACAD"/>
    <property type="match status" value="1"/>
</dbReference>
<feature type="domain" description="Acyl-CoA dehydrogenase/oxidase C-terminal" evidence="7">
    <location>
        <begin position="252"/>
        <end position="370"/>
    </location>
</feature>
<dbReference type="PIRSF" id="PIRSF016578">
    <property type="entry name" value="HsaA"/>
    <property type="match status" value="1"/>
</dbReference>
<dbReference type="InterPro" id="IPR009100">
    <property type="entry name" value="AcylCoA_DH/oxidase_NM_dom_sf"/>
</dbReference>
<dbReference type="Gene3D" id="1.20.140.10">
    <property type="entry name" value="Butyryl-CoA Dehydrogenase, subunit A, domain 3"/>
    <property type="match status" value="1"/>
</dbReference>
<dbReference type="RefSeq" id="WP_116047082.1">
    <property type="nucleotide sequence ID" value="NZ_QUBQ01000002.1"/>
</dbReference>
<protein>
    <submittedName>
        <fullName evidence="10">Acyl-CoA dehydrogenase</fullName>
    </submittedName>
</protein>
<dbReference type="Gene3D" id="1.10.540.10">
    <property type="entry name" value="Acyl-CoA dehydrogenase/oxidase, N-terminal domain"/>
    <property type="match status" value="1"/>
</dbReference>
<keyword evidence="4 6" id="KW-0274">FAD</keyword>
<organism evidence="10 11">
    <name type="scientific">Paenibacillus paeoniae</name>
    <dbReference type="NCBI Taxonomy" id="2292705"/>
    <lineage>
        <taxon>Bacteria</taxon>
        <taxon>Bacillati</taxon>
        <taxon>Bacillota</taxon>
        <taxon>Bacilli</taxon>
        <taxon>Bacillales</taxon>
        <taxon>Paenibacillaceae</taxon>
        <taxon>Paenibacillus</taxon>
    </lineage>
</organism>
<keyword evidence="5 6" id="KW-0560">Oxidoreductase</keyword>
<evidence type="ECO:0000313" key="11">
    <source>
        <dbReference type="Proteomes" id="UP000261905"/>
    </source>
</evidence>
<evidence type="ECO:0000256" key="5">
    <source>
        <dbReference type="ARBA" id="ARBA00023002"/>
    </source>
</evidence>
<evidence type="ECO:0000256" key="1">
    <source>
        <dbReference type="ARBA" id="ARBA00001974"/>
    </source>
</evidence>
<dbReference type="GO" id="GO:0003995">
    <property type="term" value="F:acyl-CoA dehydrogenase activity"/>
    <property type="evidence" value="ECO:0007669"/>
    <property type="project" value="TreeGrafter"/>
</dbReference>
<evidence type="ECO:0000256" key="3">
    <source>
        <dbReference type="ARBA" id="ARBA00022630"/>
    </source>
</evidence>
<feature type="domain" description="Acyl-CoA oxidase/dehydrogenase middle" evidence="8">
    <location>
        <begin position="133"/>
        <end position="223"/>
    </location>
</feature>
<evidence type="ECO:0000313" key="10">
    <source>
        <dbReference type="EMBL" id="REK75165.1"/>
    </source>
</evidence>
<dbReference type="AlphaFoldDB" id="A0A371PH28"/>
<dbReference type="InterPro" id="IPR037069">
    <property type="entry name" value="AcylCoA_DH/ox_N_sf"/>
</dbReference>
<dbReference type="OrthoDB" id="9785203at2"/>
<dbReference type="InterPro" id="IPR046373">
    <property type="entry name" value="Acyl-CoA_Oxase/DH_mid-dom_sf"/>
</dbReference>
<dbReference type="PANTHER" id="PTHR43884">
    <property type="entry name" value="ACYL-COA DEHYDROGENASE"/>
    <property type="match status" value="1"/>
</dbReference>
<evidence type="ECO:0000259" key="8">
    <source>
        <dbReference type="Pfam" id="PF02770"/>
    </source>
</evidence>
<comment type="cofactor">
    <cofactor evidence="1 6">
        <name>FAD</name>
        <dbReference type="ChEBI" id="CHEBI:57692"/>
    </cofactor>
</comment>
<comment type="similarity">
    <text evidence="2 6">Belongs to the acyl-CoA dehydrogenase family.</text>
</comment>
<comment type="caution">
    <text evidence="10">The sequence shown here is derived from an EMBL/GenBank/DDBJ whole genome shotgun (WGS) entry which is preliminary data.</text>
</comment>
<evidence type="ECO:0000259" key="9">
    <source>
        <dbReference type="Pfam" id="PF02771"/>
    </source>
</evidence>
<keyword evidence="3 6" id="KW-0285">Flavoprotein</keyword>
<dbReference type="InterPro" id="IPR006091">
    <property type="entry name" value="Acyl-CoA_Oxase/DH_mid-dom"/>
</dbReference>
<evidence type="ECO:0000256" key="2">
    <source>
        <dbReference type="ARBA" id="ARBA00009347"/>
    </source>
</evidence>
<reference evidence="10 11" key="1">
    <citation type="submission" date="2018-08" db="EMBL/GenBank/DDBJ databases">
        <title>Paenibacillus sp. M4BSY-1, whole genome shotgun sequence.</title>
        <authorList>
            <person name="Tuo L."/>
        </authorList>
    </citation>
    <scope>NUCLEOTIDE SEQUENCE [LARGE SCALE GENOMIC DNA]</scope>
    <source>
        <strain evidence="10 11">M4BSY-1</strain>
    </source>
</reference>
<name>A0A371PH28_9BACL</name>
<dbReference type="Proteomes" id="UP000261905">
    <property type="component" value="Unassembled WGS sequence"/>
</dbReference>
<evidence type="ECO:0000256" key="4">
    <source>
        <dbReference type="ARBA" id="ARBA00022827"/>
    </source>
</evidence>
<sequence>MVTYSDPSDRFIRNEREASIAARADRLAAIFAERAPKHDLEGAFPFENFDDLRDSGYLALTVPRAYGGEEASIYELVLSQERLARGDGSTALAIGWHIGLLKQLHLSGACPEELFRELCREVVQDGLILNELASERATGSPSRGGKPQTKAEKVDGGWLISGQKSFCTLSPILRKFIISATMTDSDTVGSFLIEAGEGVQILETWNTLGMRSTGSHDIVMDGVFVPDRHLIRGGANSQLRKPVPTDGNMLHIPACYLGIAHGARDFAIAFAAKHKPNSLQVPIAELPHIQRQIGEMELDLITARTYLYHTAERWDKEVEHRAELKTELGVAKYIATNAAVRIVDQAMRIVGGLSLSRSFPLERMYRDVRAGLHNPPMDDVVITNLANRALGR</sequence>
<gene>
    <name evidence="10" type="ORF">DX130_16165</name>
</gene>
<dbReference type="EMBL" id="QUBQ01000002">
    <property type="protein sequence ID" value="REK75165.1"/>
    <property type="molecule type" value="Genomic_DNA"/>
</dbReference>
<dbReference type="Gene3D" id="2.40.110.10">
    <property type="entry name" value="Butyryl-CoA Dehydrogenase, subunit A, domain 2"/>
    <property type="match status" value="1"/>
</dbReference>
<dbReference type="Pfam" id="PF02771">
    <property type="entry name" value="Acyl-CoA_dh_N"/>
    <property type="match status" value="1"/>
</dbReference>
<dbReference type="GO" id="GO:0050660">
    <property type="term" value="F:flavin adenine dinucleotide binding"/>
    <property type="evidence" value="ECO:0007669"/>
    <property type="project" value="InterPro"/>
</dbReference>
<accession>A0A371PH28</accession>
<dbReference type="PANTHER" id="PTHR43884:SF25">
    <property type="entry name" value="ACYL-COA DEHYDROGENASE YDBM-RELATED"/>
    <property type="match status" value="1"/>
</dbReference>